<proteinExistence type="predicted"/>
<dbReference type="PANTHER" id="PTHR34406">
    <property type="entry name" value="PROTEIN YCEI"/>
    <property type="match status" value="1"/>
</dbReference>
<feature type="domain" description="Lipid/polyisoprenoid-binding YceI-like" evidence="2">
    <location>
        <begin position="29"/>
        <end position="194"/>
    </location>
</feature>
<comment type="caution">
    <text evidence="3">The sequence shown here is derived from an EMBL/GenBank/DDBJ whole genome shotgun (WGS) entry which is preliminary data.</text>
</comment>
<dbReference type="Pfam" id="PF04264">
    <property type="entry name" value="YceI"/>
    <property type="match status" value="1"/>
</dbReference>
<keyword evidence="1" id="KW-0732">Signal</keyword>
<feature type="chain" id="PRO_5040844527" evidence="1">
    <location>
        <begin position="28"/>
        <end position="195"/>
    </location>
</feature>
<dbReference type="EMBL" id="JANCMU010000001">
    <property type="protein sequence ID" value="MDG4945602.1"/>
    <property type="molecule type" value="Genomic_DNA"/>
</dbReference>
<keyword evidence="4" id="KW-1185">Reference proteome</keyword>
<evidence type="ECO:0000256" key="1">
    <source>
        <dbReference type="SAM" id="SignalP"/>
    </source>
</evidence>
<feature type="signal peptide" evidence="1">
    <location>
        <begin position="1"/>
        <end position="27"/>
    </location>
</feature>
<accession>A0A9X4MZ35</accession>
<name>A0A9X4MZ35_9FLAO</name>
<reference evidence="3" key="1">
    <citation type="submission" date="2022-07" db="EMBL/GenBank/DDBJ databases">
        <title>Description and genome-wide analysis of Profundicola chukchiensis gen. nov., sp. nov., marine bacteria isolated from bottom sediments of the Chukchi Sea.</title>
        <authorList>
            <person name="Romanenko L."/>
            <person name="Otstavnykh N."/>
            <person name="Kurilenko V."/>
            <person name="Eremeev V."/>
            <person name="Velansky P."/>
            <person name="Mikhailov V."/>
            <person name="Isaeva M."/>
        </authorList>
    </citation>
    <scope>NUCLEOTIDE SEQUENCE</scope>
    <source>
        <strain evidence="3">KMM 9713</strain>
    </source>
</reference>
<dbReference type="Gene3D" id="2.40.128.110">
    <property type="entry name" value="Lipid/polyisoprenoid-binding, YceI-like"/>
    <property type="match status" value="1"/>
</dbReference>
<dbReference type="SUPFAM" id="SSF101874">
    <property type="entry name" value="YceI-like"/>
    <property type="match status" value="1"/>
</dbReference>
<protein>
    <submittedName>
        <fullName evidence="3">YceI family protein</fullName>
    </submittedName>
</protein>
<dbReference type="InterPro" id="IPR036761">
    <property type="entry name" value="TTHA0802/YceI-like_sf"/>
</dbReference>
<sequence length="195" mass="20942">MNVLSKVTQFSSILLITMILFAGQAFAQEFKLNNAASKLTVYGTSNLHDWDVKAEKQSGSIVVDLSGTAQIKQLKLVVPAESLKSGKSGMDKNTYDALNTKKHKNITFDMKSVKSISSIGNGNYKVSVVGNLSIAGTTKSTTLNFTMNTSSSKIVLKGKTNFKMTTFGVKPPKALLGTITTGDAVTIDFNTTFVK</sequence>
<evidence type="ECO:0000313" key="4">
    <source>
        <dbReference type="Proteomes" id="UP001152599"/>
    </source>
</evidence>
<dbReference type="PANTHER" id="PTHR34406:SF1">
    <property type="entry name" value="PROTEIN YCEI"/>
    <property type="match status" value="1"/>
</dbReference>
<evidence type="ECO:0000259" key="2">
    <source>
        <dbReference type="SMART" id="SM00867"/>
    </source>
</evidence>
<dbReference type="AlphaFoldDB" id="A0A9X4MZ35"/>
<dbReference type="Proteomes" id="UP001152599">
    <property type="component" value="Unassembled WGS sequence"/>
</dbReference>
<gene>
    <name evidence="3" type="ORF">NMK71_04180</name>
</gene>
<organism evidence="3 4">
    <name type="scientific">Profundicola chukchiensis</name>
    <dbReference type="NCBI Taxonomy" id="2961959"/>
    <lineage>
        <taxon>Bacteria</taxon>
        <taxon>Pseudomonadati</taxon>
        <taxon>Bacteroidota</taxon>
        <taxon>Flavobacteriia</taxon>
        <taxon>Flavobacteriales</taxon>
        <taxon>Weeksellaceae</taxon>
        <taxon>Profundicola</taxon>
    </lineage>
</organism>
<dbReference type="InterPro" id="IPR007372">
    <property type="entry name" value="Lipid/polyisoprenoid-bd_YceI"/>
</dbReference>
<evidence type="ECO:0000313" key="3">
    <source>
        <dbReference type="EMBL" id="MDG4945602.1"/>
    </source>
</evidence>
<dbReference type="RefSeq" id="WP_304415842.1">
    <property type="nucleotide sequence ID" value="NZ_JANAIE010000001.1"/>
</dbReference>
<dbReference type="SMART" id="SM00867">
    <property type="entry name" value="YceI"/>
    <property type="match status" value="1"/>
</dbReference>